<dbReference type="AlphaFoldDB" id="A0A8J2KQA0"/>
<accession>A0A8J2KQA0</accession>
<gene>
    <name evidence="2" type="ORF">AFUS01_LOCUS28166</name>
</gene>
<keyword evidence="1" id="KW-0472">Membrane</keyword>
<evidence type="ECO:0000313" key="3">
    <source>
        <dbReference type="Proteomes" id="UP000708208"/>
    </source>
</evidence>
<keyword evidence="1" id="KW-1133">Transmembrane helix</keyword>
<protein>
    <submittedName>
        <fullName evidence="2">Uncharacterized protein</fullName>
    </submittedName>
</protein>
<sequence>MLIRAESACDVVSLRLNAPACFTVRCFYVESTDPPADTKPREGTTELADIKGIVYLSQFIPSRITINYFHDELLTPYGTLFVHPFYFPLLSSQLSSKKYHKPRGVVVKMTNWNGGSEIRLEDTNKSSRFHYESGDSTNQLLFKGLEVSVKPTLRSLYLENCYFDAQELLSTLDACVNLAIIKLYDVSINHEDIEVPTDTFRKVHLPKLTTLHVHDVSNRNKSILDCPFHRVEDVDKANEQQALAHFNVVFYSQLLQSQLSLSGCKYLFFCKFNTLNVNLSIKMAGYTIIKYSPLSTFEKLVISPLLDTCKNQFMRNEQDQARIKYLSCSDKVLSVLSTPKALDDLNLYMSGDQSLLVDLAISKKLHCLKSLTLFFHQRQAIDLNTISTGLKNLKELVITNAIINSTATSPLVLSECAFDQCEFSDLFVNNVPQLLNCQSIAIDVQSVPTWKDTFKTNLMGVPQVVRIVVWSVDTDDDEKVLFAEIYSKRENGSSFIWNTSSFDDVNIRRPILLNHSDFFNVNTSFPIHMLEGIDVPKGSSFDMISFARGGLSNSFFAVFMAVIALMVYSYRQ</sequence>
<evidence type="ECO:0000313" key="2">
    <source>
        <dbReference type="EMBL" id="CAG7817611.1"/>
    </source>
</evidence>
<dbReference type="EMBL" id="CAJVCH010398566">
    <property type="protein sequence ID" value="CAG7817611.1"/>
    <property type="molecule type" value="Genomic_DNA"/>
</dbReference>
<proteinExistence type="predicted"/>
<name>A0A8J2KQA0_9HEXA</name>
<keyword evidence="1" id="KW-0812">Transmembrane</keyword>
<evidence type="ECO:0000256" key="1">
    <source>
        <dbReference type="SAM" id="Phobius"/>
    </source>
</evidence>
<organism evidence="2 3">
    <name type="scientific">Allacma fusca</name>
    <dbReference type="NCBI Taxonomy" id="39272"/>
    <lineage>
        <taxon>Eukaryota</taxon>
        <taxon>Metazoa</taxon>
        <taxon>Ecdysozoa</taxon>
        <taxon>Arthropoda</taxon>
        <taxon>Hexapoda</taxon>
        <taxon>Collembola</taxon>
        <taxon>Symphypleona</taxon>
        <taxon>Sminthuridae</taxon>
        <taxon>Allacma</taxon>
    </lineage>
</organism>
<comment type="caution">
    <text evidence="2">The sequence shown here is derived from an EMBL/GenBank/DDBJ whole genome shotgun (WGS) entry which is preliminary data.</text>
</comment>
<reference evidence="2" key="1">
    <citation type="submission" date="2021-06" db="EMBL/GenBank/DDBJ databases">
        <authorList>
            <person name="Hodson N. C."/>
            <person name="Mongue J. A."/>
            <person name="Jaron S. K."/>
        </authorList>
    </citation>
    <scope>NUCLEOTIDE SEQUENCE</scope>
</reference>
<feature type="transmembrane region" description="Helical" evidence="1">
    <location>
        <begin position="550"/>
        <end position="570"/>
    </location>
</feature>
<keyword evidence="3" id="KW-1185">Reference proteome</keyword>
<dbReference type="Proteomes" id="UP000708208">
    <property type="component" value="Unassembled WGS sequence"/>
</dbReference>